<dbReference type="RefSeq" id="WP_380920834.1">
    <property type="nucleotide sequence ID" value="NZ_JBHUPE010000004.1"/>
</dbReference>
<name>A0ABW5YYK2_9SPHI</name>
<evidence type="ECO:0000313" key="1">
    <source>
        <dbReference type="EMBL" id="MFD2904667.1"/>
    </source>
</evidence>
<accession>A0ABW5YYK2</accession>
<proteinExistence type="predicted"/>
<keyword evidence="2" id="KW-1185">Reference proteome</keyword>
<dbReference type="Proteomes" id="UP001597509">
    <property type="component" value="Unassembled WGS sequence"/>
</dbReference>
<reference evidence="2" key="1">
    <citation type="journal article" date="2019" name="Int. J. Syst. Evol. Microbiol.">
        <title>The Global Catalogue of Microorganisms (GCM) 10K type strain sequencing project: providing services to taxonomists for standard genome sequencing and annotation.</title>
        <authorList>
            <consortium name="The Broad Institute Genomics Platform"/>
            <consortium name="The Broad Institute Genome Sequencing Center for Infectious Disease"/>
            <person name="Wu L."/>
            <person name="Ma J."/>
        </authorList>
    </citation>
    <scope>NUCLEOTIDE SEQUENCE [LARGE SCALE GENOMIC DNA]</scope>
    <source>
        <strain evidence="2">KCTC 22209</strain>
    </source>
</reference>
<dbReference type="EMBL" id="JBHUPE010000004">
    <property type="protein sequence ID" value="MFD2904667.1"/>
    <property type="molecule type" value="Genomic_DNA"/>
</dbReference>
<sequence>MKDKISFDFERFKNESMQGFYEHKSLTPNDGTLAQLITHSLKSIFDMLHTKSRGGL</sequence>
<comment type="caution">
    <text evidence="1">The sequence shown here is derived from an EMBL/GenBank/DDBJ whole genome shotgun (WGS) entry which is preliminary data.</text>
</comment>
<protein>
    <submittedName>
        <fullName evidence="1">Uncharacterized protein</fullName>
    </submittedName>
</protein>
<gene>
    <name evidence="1" type="ORF">ACFS6I_12065</name>
</gene>
<evidence type="ECO:0000313" key="2">
    <source>
        <dbReference type="Proteomes" id="UP001597509"/>
    </source>
</evidence>
<organism evidence="1 2">
    <name type="scientific">Sphingobacterium anhuiense</name>
    <dbReference type="NCBI Taxonomy" id="493780"/>
    <lineage>
        <taxon>Bacteria</taxon>
        <taxon>Pseudomonadati</taxon>
        <taxon>Bacteroidota</taxon>
        <taxon>Sphingobacteriia</taxon>
        <taxon>Sphingobacteriales</taxon>
        <taxon>Sphingobacteriaceae</taxon>
        <taxon>Sphingobacterium</taxon>
    </lineage>
</organism>